<organism evidence="9 11">
    <name type="scientific">Halapricum hydrolyticum</name>
    <dbReference type="NCBI Taxonomy" id="2979991"/>
    <lineage>
        <taxon>Archaea</taxon>
        <taxon>Methanobacteriati</taxon>
        <taxon>Methanobacteriota</taxon>
        <taxon>Stenosarchaea group</taxon>
        <taxon>Halobacteria</taxon>
        <taxon>Halobacteriales</taxon>
        <taxon>Haloarculaceae</taxon>
        <taxon>Halapricum</taxon>
    </lineage>
</organism>
<dbReference type="PANTHER" id="PTHR42727">
    <property type="entry name" value="PHOSPHATE TRANSPORT SYSTEM PERMEASE PROTEIN"/>
    <property type="match status" value="1"/>
</dbReference>
<dbReference type="NCBIfam" id="TIGR02138">
    <property type="entry name" value="phosphate_pstC"/>
    <property type="match status" value="1"/>
</dbReference>
<evidence type="ECO:0000313" key="8">
    <source>
        <dbReference type="EMBL" id="MCU4716482.1"/>
    </source>
</evidence>
<dbReference type="CDD" id="cd06261">
    <property type="entry name" value="TM_PBP2"/>
    <property type="match status" value="1"/>
</dbReference>
<keyword evidence="5" id="KW-0813">Transport</keyword>
<dbReference type="EMBL" id="JAOPKC010000001">
    <property type="protein sequence ID" value="MCU4716482.1"/>
    <property type="molecule type" value="Genomic_DNA"/>
</dbReference>
<keyword evidence="3 5" id="KW-1133">Transmembrane helix</keyword>
<feature type="transmembrane region" description="Helical" evidence="5">
    <location>
        <begin position="202"/>
        <end position="223"/>
    </location>
</feature>
<name>A0AAE3LI51_9EURY</name>
<feature type="transmembrane region" description="Helical" evidence="5">
    <location>
        <begin position="125"/>
        <end position="143"/>
    </location>
</feature>
<evidence type="ECO:0000313" key="11">
    <source>
        <dbReference type="Proteomes" id="UP001209746"/>
    </source>
</evidence>
<evidence type="ECO:0000313" key="10">
    <source>
        <dbReference type="Proteomes" id="UP001208186"/>
    </source>
</evidence>
<evidence type="ECO:0000256" key="6">
    <source>
        <dbReference type="RuleBase" id="RU363054"/>
    </source>
</evidence>
<dbReference type="GO" id="GO:0006817">
    <property type="term" value="P:phosphate ion transport"/>
    <property type="evidence" value="ECO:0007669"/>
    <property type="project" value="UniProtKB-KW"/>
</dbReference>
<dbReference type="InterPro" id="IPR000515">
    <property type="entry name" value="MetI-like"/>
</dbReference>
<keyword evidence="10" id="KW-1185">Reference proteome</keyword>
<dbReference type="Proteomes" id="UP001208186">
    <property type="component" value="Unassembled WGS sequence"/>
</dbReference>
<comment type="caution">
    <text evidence="9">The sequence shown here is derived from an EMBL/GenBank/DDBJ whole genome shotgun (WGS) entry which is preliminary data.</text>
</comment>
<evidence type="ECO:0000256" key="4">
    <source>
        <dbReference type="ARBA" id="ARBA00023136"/>
    </source>
</evidence>
<dbReference type="GO" id="GO:0005315">
    <property type="term" value="F:phosphate transmembrane transporter activity"/>
    <property type="evidence" value="ECO:0007669"/>
    <property type="project" value="InterPro"/>
</dbReference>
<comment type="function">
    <text evidence="6">Part of the binding-protein-dependent transport system for phosphate; probably responsible for the translocation of the substrate across the membrane.</text>
</comment>
<keyword evidence="6" id="KW-0592">Phosphate transport</keyword>
<feature type="transmembrane region" description="Helical" evidence="5">
    <location>
        <begin position="78"/>
        <end position="105"/>
    </location>
</feature>
<feature type="transmembrane region" description="Helical" evidence="5">
    <location>
        <begin position="26"/>
        <end position="47"/>
    </location>
</feature>
<comment type="similarity">
    <text evidence="6">Belongs to the binding-protein-dependent transport system permease family. CysTW subfamily.</text>
</comment>
<comment type="subcellular location">
    <subcellularLocation>
        <location evidence="5">Cell membrane</location>
        <topology evidence="5">Multi-pass membrane protein</topology>
    </subcellularLocation>
    <subcellularLocation>
        <location evidence="1">Membrane</location>
        <topology evidence="1">Multi-pass membrane protein</topology>
    </subcellularLocation>
</comment>
<evidence type="ECO:0000259" key="7">
    <source>
        <dbReference type="PROSITE" id="PS50928"/>
    </source>
</evidence>
<dbReference type="EMBL" id="JAOPKD010000001">
    <property type="protein sequence ID" value="MCU4725913.1"/>
    <property type="molecule type" value="Genomic_DNA"/>
</dbReference>
<evidence type="ECO:0000256" key="3">
    <source>
        <dbReference type="ARBA" id="ARBA00022989"/>
    </source>
</evidence>
<keyword evidence="4 5" id="KW-0472">Membrane</keyword>
<gene>
    <name evidence="9" type="primary">pstC</name>
    <name evidence="9" type="ORF">OB914_02860</name>
    <name evidence="8" type="ORF">OB916_00160</name>
</gene>
<sequence>MSSETRDIVTDETNASRTAKEQTYRAIFLACGILSVLTTVAIIATLFSDALTFWSEVPIEDFLLGTNWSPQIEGSYGVLPLVSATLLITFGSAVVALPIGVLTAIYLSEYASDRTRSILKPTLEILAGVPTVVYGFFALVYVTPALGTIFPSISTFNALSASLVVGIMIIPMVSSISEDAMSAVPDSLRQASYGLGATKFEVSTTVVVPAAISGIFSSFILALSRAIGETMIVTIAAGSNARLIDPLDPFSAFLNSVEPMTAAMINIGKSDVDPGSLTYKSLFAIGLTLFAITFVMNVVSNLVAERYREEYE</sequence>
<evidence type="ECO:0000256" key="2">
    <source>
        <dbReference type="ARBA" id="ARBA00022692"/>
    </source>
</evidence>
<dbReference type="PROSITE" id="PS50928">
    <property type="entry name" value="ABC_TM1"/>
    <property type="match status" value="1"/>
</dbReference>
<evidence type="ECO:0000313" key="9">
    <source>
        <dbReference type="EMBL" id="MCU4725913.1"/>
    </source>
</evidence>
<dbReference type="Pfam" id="PF00528">
    <property type="entry name" value="BPD_transp_1"/>
    <property type="match status" value="1"/>
</dbReference>
<keyword evidence="6" id="KW-1003">Cell membrane</keyword>
<dbReference type="GO" id="GO:0005886">
    <property type="term" value="C:plasma membrane"/>
    <property type="evidence" value="ECO:0007669"/>
    <property type="project" value="UniProtKB-SubCell"/>
</dbReference>
<dbReference type="Gene3D" id="1.10.3720.10">
    <property type="entry name" value="MetI-like"/>
    <property type="match status" value="1"/>
</dbReference>
<accession>A0AAE3LI51</accession>
<reference evidence="9" key="1">
    <citation type="submission" date="2023-02" db="EMBL/GenBank/DDBJ databases">
        <title>Enrichment on poylsaccharides allowed isolation of novel metabolic and taxonomic groups of Haloarchaea.</title>
        <authorList>
            <person name="Sorokin D.Y."/>
            <person name="Elcheninov A.G."/>
            <person name="Khizhniak T.V."/>
            <person name="Kolganova T.V."/>
            <person name="Kublanov I.V."/>
        </authorList>
    </citation>
    <scope>NUCLEOTIDE SEQUENCE</scope>
    <source>
        <strain evidence="8 10">HArc-curdl5-1</strain>
        <strain evidence="9">HArc-curdl7</strain>
    </source>
</reference>
<proteinExistence type="inferred from homology"/>
<protein>
    <recommendedName>
        <fullName evidence="6">Phosphate transport system permease protein</fullName>
    </recommendedName>
</protein>
<dbReference type="SUPFAM" id="SSF161098">
    <property type="entry name" value="MetI-like"/>
    <property type="match status" value="1"/>
</dbReference>
<feature type="transmembrane region" description="Helical" evidence="5">
    <location>
        <begin position="282"/>
        <end position="304"/>
    </location>
</feature>
<dbReference type="RefSeq" id="WP_315907257.1">
    <property type="nucleotide sequence ID" value="NZ_JAOPKC010000001.1"/>
</dbReference>
<evidence type="ECO:0000256" key="5">
    <source>
        <dbReference type="RuleBase" id="RU363032"/>
    </source>
</evidence>
<feature type="domain" description="ABC transmembrane type-1" evidence="7">
    <location>
        <begin position="82"/>
        <end position="300"/>
    </location>
</feature>
<keyword evidence="2 5" id="KW-0812">Transmembrane</keyword>
<dbReference type="Proteomes" id="UP001209746">
    <property type="component" value="Unassembled WGS sequence"/>
</dbReference>
<dbReference type="AlphaFoldDB" id="A0AAE3LI51"/>
<dbReference type="InterPro" id="IPR011864">
    <property type="entry name" value="Phosphate_PstC"/>
</dbReference>
<feature type="transmembrane region" description="Helical" evidence="5">
    <location>
        <begin position="149"/>
        <end position="173"/>
    </location>
</feature>
<dbReference type="PANTHER" id="PTHR42727:SF1">
    <property type="entry name" value="PHOSPHATE TRANSPORT SYSTEM PERMEASE"/>
    <property type="match status" value="1"/>
</dbReference>
<dbReference type="InterPro" id="IPR035906">
    <property type="entry name" value="MetI-like_sf"/>
</dbReference>
<evidence type="ECO:0000256" key="1">
    <source>
        <dbReference type="ARBA" id="ARBA00004141"/>
    </source>
</evidence>